<reference evidence="1 2" key="2">
    <citation type="submission" date="2020-06" db="EMBL/GenBank/DDBJ databases">
        <title>Halomonas songnenensis sp. nov., a moderately halophilic bacterium isolated from saline and alkaline soils.</title>
        <authorList>
            <person name="Jiang J."/>
            <person name="Pan Y."/>
        </authorList>
    </citation>
    <scope>NUCLEOTIDE SEQUENCE [LARGE SCALE GENOMIC DNA]</scope>
    <source>
        <strain evidence="1 2">TBZ9</strain>
    </source>
</reference>
<dbReference type="EMBL" id="JABFHI010000002">
    <property type="protein sequence ID" value="NOG31181.1"/>
    <property type="molecule type" value="Genomic_DNA"/>
</dbReference>
<dbReference type="Proteomes" id="UP000588806">
    <property type="component" value="Unassembled WGS sequence"/>
</dbReference>
<keyword evidence="2" id="KW-1185">Reference proteome</keyword>
<accession>A0A7Y3TVT1</accession>
<gene>
    <name evidence="1" type="ORF">HLB35_04295</name>
</gene>
<reference evidence="1 2" key="1">
    <citation type="submission" date="2020-05" db="EMBL/GenBank/DDBJ databases">
        <authorList>
            <person name="Ruan W."/>
            <person name="Jeon C.O."/>
            <person name="Chun B.H."/>
        </authorList>
    </citation>
    <scope>NUCLEOTIDE SEQUENCE [LARGE SCALE GENOMIC DNA]</scope>
    <source>
        <strain evidence="1 2">TBZ9</strain>
    </source>
</reference>
<protein>
    <submittedName>
        <fullName evidence="1">Uncharacterized protein</fullName>
    </submittedName>
</protein>
<comment type="caution">
    <text evidence="1">The sequence shown here is derived from an EMBL/GenBank/DDBJ whole genome shotgun (WGS) entry which is preliminary data.</text>
</comment>
<sequence>MNRYRVIIEQASTKQAVVKVIEAFNSESAWVNAGGIADALSCEHGDEFEVVNVYPDFSARKPG</sequence>
<evidence type="ECO:0000313" key="2">
    <source>
        <dbReference type="Proteomes" id="UP000588806"/>
    </source>
</evidence>
<organism evidence="1 2">
    <name type="scientific">Vreelandella azerica</name>
    <dbReference type="NCBI Taxonomy" id="2732867"/>
    <lineage>
        <taxon>Bacteria</taxon>
        <taxon>Pseudomonadati</taxon>
        <taxon>Pseudomonadota</taxon>
        <taxon>Gammaproteobacteria</taxon>
        <taxon>Oceanospirillales</taxon>
        <taxon>Halomonadaceae</taxon>
        <taxon>Vreelandella</taxon>
    </lineage>
</organism>
<dbReference type="AlphaFoldDB" id="A0A7Y3TVT1"/>
<proteinExistence type="predicted"/>
<name>A0A7Y3TVT1_9GAMM</name>
<evidence type="ECO:0000313" key="1">
    <source>
        <dbReference type="EMBL" id="NOG31181.1"/>
    </source>
</evidence>
<dbReference type="RefSeq" id="WP_171701659.1">
    <property type="nucleotide sequence ID" value="NZ_JABFHI010000002.1"/>
</dbReference>